<organism evidence="4 5">
    <name type="scientific">Thioclava marina</name>
    <dbReference type="NCBI Taxonomy" id="1915077"/>
    <lineage>
        <taxon>Bacteria</taxon>
        <taxon>Pseudomonadati</taxon>
        <taxon>Pseudomonadota</taxon>
        <taxon>Alphaproteobacteria</taxon>
        <taxon>Rhodobacterales</taxon>
        <taxon>Paracoccaceae</taxon>
        <taxon>Thioclava</taxon>
    </lineage>
</organism>
<keyword evidence="1" id="KW-0472">Membrane</keyword>
<name>A0ABX3MJT8_9RHOB</name>
<evidence type="ECO:0000256" key="2">
    <source>
        <dbReference type="SAM" id="SignalP"/>
    </source>
</evidence>
<dbReference type="EMBL" id="MPZS01000002">
    <property type="protein sequence ID" value="OOY11788.1"/>
    <property type="molecule type" value="Genomic_DNA"/>
</dbReference>
<dbReference type="Proteomes" id="UP000242224">
    <property type="component" value="Unassembled WGS sequence"/>
</dbReference>
<feature type="domain" description="Ice-binding protein C-terminal" evidence="3">
    <location>
        <begin position="229"/>
        <end position="255"/>
    </location>
</feature>
<feature type="signal peptide" evidence="2">
    <location>
        <begin position="1"/>
        <end position="26"/>
    </location>
</feature>
<evidence type="ECO:0000313" key="4">
    <source>
        <dbReference type="EMBL" id="OOY11788.1"/>
    </source>
</evidence>
<keyword evidence="1" id="KW-0812">Transmembrane</keyword>
<reference evidence="4 5" key="1">
    <citation type="submission" date="2016-11" db="EMBL/GenBank/DDBJ databases">
        <title>A multilocus sequence analysis scheme for characterization of bacteria in the genus Thioclava.</title>
        <authorList>
            <person name="Liu Y."/>
            <person name="Shao Z."/>
        </authorList>
    </citation>
    <scope>NUCLEOTIDE SEQUENCE [LARGE SCALE GENOMIC DNA]</scope>
    <source>
        <strain evidence="4 5">11.10-0-13</strain>
    </source>
</reference>
<evidence type="ECO:0000256" key="1">
    <source>
        <dbReference type="SAM" id="Phobius"/>
    </source>
</evidence>
<keyword evidence="1" id="KW-1133">Transmembrane helix</keyword>
<evidence type="ECO:0000313" key="5">
    <source>
        <dbReference type="Proteomes" id="UP000242224"/>
    </source>
</evidence>
<protein>
    <recommendedName>
        <fullName evidence="3">Ice-binding protein C-terminal domain-containing protein</fullName>
    </recommendedName>
</protein>
<feature type="chain" id="PRO_5046168727" description="Ice-binding protein C-terminal domain-containing protein" evidence="2">
    <location>
        <begin position="27"/>
        <end position="264"/>
    </location>
</feature>
<proteinExistence type="predicted"/>
<dbReference type="Gene3D" id="2.60.120.260">
    <property type="entry name" value="Galactose-binding domain-like"/>
    <property type="match status" value="1"/>
</dbReference>
<gene>
    <name evidence="4" type="ORF">BMG00_11925</name>
</gene>
<dbReference type="InterPro" id="IPR013424">
    <property type="entry name" value="Ice-binding_C"/>
</dbReference>
<keyword evidence="2" id="KW-0732">Signal</keyword>
<keyword evidence="5" id="KW-1185">Reference proteome</keyword>
<feature type="transmembrane region" description="Helical" evidence="1">
    <location>
        <begin position="232"/>
        <end position="251"/>
    </location>
</feature>
<dbReference type="Pfam" id="PF07589">
    <property type="entry name" value="PEP-CTERM"/>
    <property type="match status" value="1"/>
</dbReference>
<sequence>MALGRLWKAMIALATASVLSAGAAQALSVDLITNGTFESGSLSGWSTTGNAAGETFVVNDGTPVNNSRGLPFQLPSGLASKLGTIGKSPEARGGRIEPISGLYDTIFRPVYSGVATLTQYFTVPDEVISATFDFTARVGLFGLYSDPNHQFRVSVVDQLGDVIQEVYATATGGIQLGNGTATTLTFDLTTLLQANQGQTLGVQFALEAQTWQMNVSLDDIAMMVETPATVPLPASAWMMLAGLGLFGALGWKQRRRAGEGGAPS</sequence>
<comment type="caution">
    <text evidence="4">The sequence shown here is derived from an EMBL/GenBank/DDBJ whole genome shotgun (WGS) entry which is preliminary data.</text>
</comment>
<evidence type="ECO:0000259" key="3">
    <source>
        <dbReference type="Pfam" id="PF07589"/>
    </source>
</evidence>
<accession>A0ABX3MJT8</accession>
<dbReference type="RefSeq" id="WP_078530484.1">
    <property type="nucleotide sequence ID" value="NZ_MPZS01000002.1"/>
</dbReference>